<evidence type="ECO:0000313" key="3">
    <source>
        <dbReference type="Proteomes" id="UP000324479"/>
    </source>
</evidence>
<evidence type="ECO:0000313" key="2">
    <source>
        <dbReference type="EMBL" id="KAA5539213.1"/>
    </source>
</evidence>
<proteinExistence type="predicted"/>
<evidence type="ECO:0000256" key="1">
    <source>
        <dbReference type="SAM" id="Phobius"/>
    </source>
</evidence>
<dbReference type="RefSeq" id="WP_150079406.1">
    <property type="nucleotide sequence ID" value="NZ_VWOX01000021.1"/>
</dbReference>
<reference evidence="2 3" key="1">
    <citation type="submission" date="2019-08" db="EMBL/GenBank/DDBJ databases">
        <authorList>
            <person name="Dhanesh K."/>
            <person name="Kumar G."/>
            <person name="Sasikala C."/>
            <person name="Venkata Ramana C."/>
        </authorList>
    </citation>
    <scope>NUCLEOTIDE SEQUENCE [LARGE SCALE GENOMIC DNA]</scope>
    <source>
        <strain evidence="2 3">JC645</strain>
    </source>
</reference>
<keyword evidence="1" id="KW-1133">Transmembrane helix</keyword>
<dbReference type="Proteomes" id="UP000324479">
    <property type="component" value="Unassembled WGS sequence"/>
</dbReference>
<protein>
    <submittedName>
        <fullName evidence="2">Uncharacterized protein</fullName>
    </submittedName>
</protein>
<accession>A0A5M6CVX1</accession>
<keyword evidence="1" id="KW-0472">Membrane</keyword>
<keyword evidence="3" id="KW-1185">Reference proteome</keyword>
<organism evidence="2 3">
    <name type="scientific">Roseiconus nitratireducens</name>
    <dbReference type="NCBI Taxonomy" id="2605748"/>
    <lineage>
        <taxon>Bacteria</taxon>
        <taxon>Pseudomonadati</taxon>
        <taxon>Planctomycetota</taxon>
        <taxon>Planctomycetia</taxon>
        <taxon>Pirellulales</taxon>
        <taxon>Pirellulaceae</taxon>
        <taxon>Roseiconus</taxon>
    </lineage>
</organism>
<name>A0A5M6CVX1_9BACT</name>
<dbReference type="EMBL" id="VWOX01000021">
    <property type="protein sequence ID" value="KAA5539213.1"/>
    <property type="molecule type" value="Genomic_DNA"/>
</dbReference>
<keyword evidence="1" id="KW-0812">Transmembrane</keyword>
<sequence>MSDRSSTPRASGRRAGWLRRLGIAFVVLALLVIIAPAVIARTGLRDRLINTIMAAPSLTASTGAASLGWISPVSIDDLKIEGKQHRFRIEVDSVTTDRPWPQLFASSPDLGTISVEKPRLWCKLPLGEKGTVSPLLSPIFTAAIHDASMSVESDLSDQPLIDFDGVDLTAHVRDSDQGRWLSVEPFEIYQREVLTPEHCDQLLGLISPSLGDAAEVEGEFSLSMSNLRLPIGLSEREAMEQLEAQGELALHRVAIQTGNPMLKMLAKLVADIHQTQPPSQTRVVKDALIKFQARDGRLYHEGLRFGFPDIDPGLEVLARGSVGLDQSLDTVLEIPRLDPAKQQQKGPVRCQVTGTVGNPQFSVQDASLVVRLPNRAEPLIDVDGVDFTAHVEDSPSGRVISFDPMELLDRDKIDRNLASTLLQFVDPGLGYSPKVDGEVSLSLDQLRLPIGAVDDD</sequence>
<dbReference type="AlphaFoldDB" id="A0A5M6CVX1"/>
<gene>
    <name evidence="2" type="ORF">FYK55_25165</name>
</gene>
<comment type="caution">
    <text evidence="2">The sequence shown here is derived from an EMBL/GenBank/DDBJ whole genome shotgun (WGS) entry which is preliminary data.</text>
</comment>
<feature type="transmembrane region" description="Helical" evidence="1">
    <location>
        <begin position="21"/>
        <end position="40"/>
    </location>
</feature>